<dbReference type="GO" id="GO:0047834">
    <property type="term" value="F:D-threo-aldose 1-dehydrogenase activity"/>
    <property type="evidence" value="ECO:0007669"/>
    <property type="project" value="UniProtKB-EC"/>
</dbReference>
<feature type="domain" description="NADP-dependent oxidoreductase" evidence="1">
    <location>
        <begin position="9"/>
        <end position="312"/>
    </location>
</feature>
<dbReference type="SUPFAM" id="SSF51430">
    <property type="entry name" value="NAD(P)-linked oxidoreductase"/>
    <property type="match status" value="1"/>
</dbReference>
<dbReference type="InterPro" id="IPR044477">
    <property type="entry name" value="FDH-like"/>
</dbReference>
<proteinExistence type="predicted"/>
<evidence type="ECO:0000259" key="1">
    <source>
        <dbReference type="Pfam" id="PF00248"/>
    </source>
</evidence>
<dbReference type="InterPro" id="IPR023210">
    <property type="entry name" value="NADP_OxRdtase_dom"/>
</dbReference>
<sequence>MVEVSIDSLGYGAANLGNLRRPLSDEEAWAILDAAWDAGIRYFDTAPHYGLGLSERRLGAFLATRPRDEYIVSTKVGRLLRPSPHFSGELDLDNDFHVPADVHRVWDLTADGVRVSLEESLERLGLDRVDILYVHDPERHDLGQGIREALPAAARLRDEGMVDAVGFGSMVTESLIAATETGLADVHMVAGRYTIADDASAEDLLPACEQNGVGIVAAAIFNGGLTARDNPSTESFFDYEPVSPERLDRVQRIAATCRDFGVSLPTAALHFPLRSASVRSVVVGGSTPEQLLQSVARLHEPVPDDLWAALKSEELVAA</sequence>
<name>A0ABT6KQT7_9MICO</name>
<dbReference type="CDD" id="cd19162">
    <property type="entry name" value="AKR_FDH"/>
    <property type="match status" value="1"/>
</dbReference>
<dbReference type="Pfam" id="PF00248">
    <property type="entry name" value="Aldo_ket_red"/>
    <property type="match status" value="1"/>
</dbReference>
<reference evidence="2 3" key="1">
    <citation type="submission" date="2023-04" db="EMBL/GenBank/DDBJ databases">
        <title>Genome Encyclopedia of Bacteria and Archaea VI: Functional Genomics of Type Strains.</title>
        <authorList>
            <person name="Whitman W."/>
        </authorList>
    </citation>
    <scope>NUCLEOTIDE SEQUENCE [LARGE SCALE GENOMIC DNA]</scope>
    <source>
        <strain evidence="2 3">SG_E_30_P1</strain>
    </source>
</reference>
<dbReference type="InterPro" id="IPR036812">
    <property type="entry name" value="NAD(P)_OxRdtase_dom_sf"/>
</dbReference>
<protein>
    <submittedName>
        <fullName evidence="2">D-threo-aldose 1-dehydrogenase</fullName>
        <ecNumber evidence="2">1.1.1.122</ecNumber>
    </submittedName>
</protein>
<dbReference type="InterPro" id="IPR020471">
    <property type="entry name" value="AKR"/>
</dbReference>
<dbReference type="EC" id="1.1.1.122" evidence="2"/>
<evidence type="ECO:0000313" key="3">
    <source>
        <dbReference type="Proteomes" id="UP001160142"/>
    </source>
</evidence>
<organism evidence="2 3">
    <name type="scientific">Antiquaquibacter oligotrophicus</name>
    <dbReference type="NCBI Taxonomy" id="2880260"/>
    <lineage>
        <taxon>Bacteria</taxon>
        <taxon>Bacillati</taxon>
        <taxon>Actinomycetota</taxon>
        <taxon>Actinomycetes</taxon>
        <taxon>Micrococcales</taxon>
        <taxon>Microbacteriaceae</taxon>
        <taxon>Antiquaquibacter</taxon>
    </lineage>
</organism>
<keyword evidence="3" id="KW-1185">Reference proteome</keyword>
<keyword evidence="2" id="KW-0560">Oxidoreductase</keyword>
<dbReference type="PANTHER" id="PTHR42686:SF1">
    <property type="entry name" value="GH17980P-RELATED"/>
    <property type="match status" value="1"/>
</dbReference>
<evidence type="ECO:0000313" key="2">
    <source>
        <dbReference type="EMBL" id="MDH6182347.1"/>
    </source>
</evidence>
<dbReference type="Gene3D" id="3.20.20.100">
    <property type="entry name" value="NADP-dependent oxidoreductase domain"/>
    <property type="match status" value="1"/>
</dbReference>
<gene>
    <name evidence="2" type="ORF">M2152_002529</name>
</gene>
<comment type="caution">
    <text evidence="2">The sequence shown here is derived from an EMBL/GenBank/DDBJ whole genome shotgun (WGS) entry which is preliminary data.</text>
</comment>
<dbReference type="EMBL" id="JARXVQ010000001">
    <property type="protein sequence ID" value="MDH6182347.1"/>
    <property type="molecule type" value="Genomic_DNA"/>
</dbReference>
<accession>A0ABT6KQT7</accession>
<dbReference type="Proteomes" id="UP001160142">
    <property type="component" value="Unassembled WGS sequence"/>
</dbReference>
<dbReference type="RefSeq" id="WP_322134629.1">
    <property type="nucleotide sequence ID" value="NZ_CP085036.1"/>
</dbReference>
<dbReference type="PANTHER" id="PTHR42686">
    <property type="entry name" value="GH17980P-RELATED"/>
    <property type="match status" value="1"/>
</dbReference>